<evidence type="ECO:0000256" key="1">
    <source>
        <dbReference type="SAM" id="Phobius"/>
    </source>
</evidence>
<feature type="domain" description="SCP" evidence="2">
    <location>
        <begin position="61"/>
        <end position="224"/>
    </location>
</feature>
<dbReference type="Gene3D" id="3.40.33.10">
    <property type="entry name" value="CAP"/>
    <property type="match status" value="1"/>
</dbReference>
<dbReference type="Pfam" id="PF00188">
    <property type="entry name" value="CAP"/>
    <property type="match status" value="1"/>
</dbReference>
<dbReference type="SUPFAM" id="SSF55797">
    <property type="entry name" value="PR-1-like"/>
    <property type="match status" value="1"/>
</dbReference>
<dbReference type="PANTHER" id="PTHR10334">
    <property type="entry name" value="CYSTEINE-RICH SECRETORY PROTEIN-RELATED"/>
    <property type="match status" value="1"/>
</dbReference>
<sequence length="399" mass="46234">MNTKGCIIGYVPQTLMFVLIATVVSSLGKNICDTRYRNIHPEHSMCKTRNYTCKFRSGIEENVQPLLDLHNHIRNSIQKVVGNNYFEGRNMMNMQWDRELYLIAQRHVLQCTDLPDCSQCHQIDRFHVEQNFAVNTFSSVNHSFNGSVERFKRVIRDWASELRKYNPCVVERFQFLGLPTNWTNIFRATTLKVGCASVTYDSQTKGRFTEIYVCNYGPALLTEGVEIYKPNYQNCNECSNNIKCNTSTPLQSRDLRQQLGDYQQRARKSQRQLIARAPVIEEYMEVDIPEQTRSGLLFLNTIYIEEPSCFIFSYKKNAVPIWSPLTSSVYGIAVRTESNDYVMVQRDTDVYDWMHVFLDIPWIKVFIQVGVGIRTDYGAGEQHIQIKDLVLRRGTCSAL</sequence>
<keyword evidence="1" id="KW-0812">Transmembrane</keyword>
<dbReference type="CDD" id="cd05380">
    <property type="entry name" value="CAP_euk"/>
    <property type="match status" value="1"/>
</dbReference>
<dbReference type="InterPro" id="IPR035940">
    <property type="entry name" value="CAP_sf"/>
</dbReference>
<evidence type="ECO:0000313" key="3">
    <source>
        <dbReference type="EMBL" id="JAV45650.1"/>
    </source>
</evidence>
<keyword evidence="1" id="KW-1133">Transmembrane helix</keyword>
<dbReference type="EMBL" id="GFCD01000135">
    <property type="protein sequence ID" value="JAV45650.1"/>
    <property type="molecule type" value="Transcribed_RNA"/>
</dbReference>
<accession>A0A1V1WBR3</accession>
<reference evidence="3" key="1">
    <citation type="journal article" date="2016" name="Toxins">
        <title>Venom Gland Transcriptomic and Proteomic Analyses of the Enigmatic Scorpion Superstitionia donensis (Scorpiones: Superstitioniidae), with Insights on the Evolution of Its Venom Components.</title>
        <authorList>
            <person name="Santibanez-Lopez C.E."/>
            <person name="Cid-Uribe J.I."/>
            <person name="Batista C.V."/>
            <person name="Ortiz E."/>
            <person name="Possani L.D."/>
        </authorList>
    </citation>
    <scope>NUCLEOTIDE SEQUENCE</scope>
    <source>
        <strain evidence="3">Pooled</strain>
        <tissue evidence="3">Venom gland</tissue>
    </source>
</reference>
<name>A0A1V1WBR3_9SCOR</name>
<dbReference type="AlphaFoldDB" id="A0A1V1WBR3"/>
<organism evidence="3">
    <name type="scientific">Superstitionia donensis</name>
    <dbReference type="NCBI Taxonomy" id="311983"/>
    <lineage>
        <taxon>Eukaryota</taxon>
        <taxon>Metazoa</taxon>
        <taxon>Ecdysozoa</taxon>
        <taxon>Arthropoda</taxon>
        <taxon>Chelicerata</taxon>
        <taxon>Arachnida</taxon>
        <taxon>Scorpiones</taxon>
        <taxon>Iurida</taxon>
        <taxon>Chactoidea</taxon>
        <taxon>Superstitionidae</taxon>
        <taxon>Superstitionia</taxon>
    </lineage>
</organism>
<keyword evidence="1" id="KW-0472">Membrane</keyword>
<dbReference type="InterPro" id="IPR001283">
    <property type="entry name" value="CRISP-related"/>
</dbReference>
<dbReference type="SMART" id="SM00198">
    <property type="entry name" value="SCP"/>
    <property type="match status" value="1"/>
</dbReference>
<protein>
    <submittedName>
        <fullName evidence="3">Putative CAP peptide</fullName>
    </submittedName>
</protein>
<proteinExistence type="predicted"/>
<evidence type="ECO:0000259" key="2">
    <source>
        <dbReference type="SMART" id="SM00198"/>
    </source>
</evidence>
<dbReference type="InterPro" id="IPR014044">
    <property type="entry name" value="CAP_dom"/>
</dbReference>
<feature type="transmembrane region" description="Helical" evidence="1">
    <location>
        <begin position="7"/>
        <end position="28"/>
    </location>
</feature>